<gene>
    <name evidence="3" type="ORF">ACFWJN_08810</name>
</gene>
<evidence type="ECO:0000256" key="1">
    <source>
        <dbReference type="SAM" id="MobiDB-lite"/>
    </source>
</evidence>
<comment type="caution">
    <text evidence="3">The sequence shown here is derived from an EMBL/GenBank/DDBJ whole genome shotgun (WGS) entry which is preliminary data.</text>
</comment>
<name>A0ABW6FKL6_9ACTN</name>
<sequence>MRRTTVRRTAVAASALSLALLVGACGGGKSADDAPEGKGKKEGAAAASSAKTLSQVELDKLVLAEGDVKNHKVVKPLKADLAAAKIAKADKAACKPLVDATSMRTLGAPAANSMRRISVMPEKPAEDASPEEKLKAGLDAVGSAVIITDTLGSYEGEGAQEALAALRDAGKACAGGFTTIAGPDKVTYSKVAPASYTAGDEAVAFTLSTDMGGETGTAQLVTVRKGNTLASFFAMSLMGKADQPKEAIDAQLAKLG</sequence>
<evidence type="ECO:0000313" key="4">
    <source>
        <dbReference type="Proteomes" id="UP001598448"/>
    </source>
</evidence>
<feature type="signal peptide" evidence="2">
    <location>
        <begin position="1"/>
        <end position="24"/>
    </location>
</feature>
<reference evidence="3 4" key="1">
    <citation type="submission" date="2024-09" db="EMBL/GenBank/DDBJ databases">
        <title>The Natural Products Discovery Center: Release of the First 8490 Sequenced Strains for Exploring Actinobacteria Biosynthetic Diversity.</title>
        <authorList>
            <person name="Kalkreuter E."/>
            <person name="Kautsar S.A."/>
            <person name="Yang D."/>
            <person name="Bader C.D."/>
            <person name="Teijaro C.N."/>
            <person name="Fluegel L."/>
            <person name="Davis C.M."/>
            <person name="Simpson J.R."/>
            <person name="Lauterbach L."/>
            <person name="Steele A.D."/>
            <person name="Gui C."/>
            <person name="Meng S."/>
            <person name="Li G."/>
            <person name="Viehrig K."/>
            <person name="Ye F."/>
            <person name="Su P."/>
            <person name="Kiefer A.F."/>
            <person name="Nichols A."/>
            <person name="Cepeda A.J."/>
            <person name="Yan W."/>
            <person name="Fan B."/>
            <person name="Jiang Y."/>
            <person name="Adhikari A."/>
            <person name="Zheng C.-J."/>
            <person name="Schuster L."/>
            <person name="Cowan T.M."/>
            <person name="Smanski M.J."/>
            <person name="Chevrette M.G."/>
            <person name="De Carvalho L.P.S."/>
            <person name="Shen B."/>
        </authorList>
    </citation>
    <scope>NUCLEOTIDE SEQUENCE [LARGE SCALE GENOMIC DNA]</scope>
    <source>
        <strain evidence="3 4">NPDC058348</strain>
    </source>
</reference>
<keyword evidence="4" id="KW-1185">Reference proteome</keyword>
<evidence type="ECO:0008006" key="5">
    <source>
        <dbReference type="Google" id="ProtNLM"/>
    </source>
</evidence>
<feature type="region of interest" description="Disordered" evidence="1">
    <location>
        <begin position="30"/>
        <end position="49"/>
    </location>
</feature>
<dbReference type="PROSITE" id="PS51257">
    <property type="entry name" value="PROKAR_LIPOPROTEIN"/>
    <property type="match status" value="1"/>
</dbReference>
<accession>A0ABW6FKL6</accession>
<feature type="compositionally biased region" description="Basic and acidic residues" evidence="1">
    <location>
        <begin position="30"/>
        <end position="43"/>
    </location>
</feature>
<evidence type="ECO:0000256" key="2">
    <source>
        <dbReference type="SAM" id="SignalP"/>
    </source>
</evidence>
<proteinExistence type="predicted"/>
<evidence type="ECO:0000313" key="3">
    <source>
        <dbReference type="EMBL" id="MFD5099057.1"/>
    </source>
</evidence>
<organism evidence="3 4">
    <name type="scientific">Streptomyces albidochromogenes</name>
    <dbReference type="NCBI Taxonomy" id="329524"/>
    <lineage>
        <taxon>Bacteria</taxon>
        <taxon>Bacillati</taxon>
        <taxon>Actinomycetota</taxon>
        <taxon>Actinomycetes</taxon>
        <taxon>Kitasatosporales</taxon>
        <taxon>Streptomycetaceae</taxon>
        <taxon>Streptomyces</taxon>
    </lineage>
</organism>
<dbReference type="RefSeq" id="WP_386711047.1">
    <property type="nucleotide sequence ID" value="NZ_JBHXIJ010000041.1"/>
</dbReference>
<protein>
    <recommendedName>
        <fullName evidence="5">Lipoprotein</fullName>
    </recommendedName>
</protein>
<dbReference type="EMBL" id="JBHXIJ010000041">
    <property type="protein sequence ID" value="MFD5099057.1"/>
    <property type="molecule type" value="Genomic_DNA"/>
</dbReference>
<dbReference type="Proteomes" id="UP001598448">
    <property type="component" value="Unassembled WGS sequence"/>
</dbReference>
<feature type="chain" id="PRO_5047227710" description="Lipoprotein" evidence="2">
    <location>
        <begin position="25"/>
        <end position="256"/>
    </location>
</feature>
<keyword evidence="2" id="KW-0732">Signal</keyword>